<name>A0A3E1QBG7_9FLAO</name>
<accession>A0A3E1QBG7</accession>
<dbReference type="EMBL" id="QVID01000001">
    <property type="protein sequence ID" value="RFN59489.1"/>
    <property type="molecule type" value="Genomic_DNA"/>
</dbReference>
<organism evidence="2 3">
    <name type="scientific">Marixanthomonas ophiurae</name>
    <dbReference type="NCBI Taxonomy" id="387659"/>
    <lineage>
        <taxon>Bacteria</taxon>
        <taxon>Pseudomonadati</taxon>
        <taxon>Bacteroidota</taxon>
        <taxon>Flavobacteriia</taxon>
        <taxon>Flavobacteriales</taxon>
        <taxon>Flavobacteriaceae</taxon>
        <taxon>Marixanthomonas</taxon>
    </lineage>
</organism>
<keyword evidence="3" id="KW-1185">Reference proteome</keyword>
<evidence type="ECO:0000256" key="1">
    <source>
        <dbReference type="SAM" id="Phobius"/>
    </source>
</evidence>
<feature type="transmembrane region" description="Helical" evidence="1">
    <location>
        <begin position="44"/>
        <end position="62"/>
    </location>
</feature>
<feature type="transmembrane region" description="Helical" evidence="1">
    <location>
        <begin position="21"/>
        <end position="38"/>
    </location>
</feature>
<reference evidence="2 3" key="1">
    <citation type="journal article" date="2007" name="Int. J. Syst. Evol. Microbiol.">
        <title>Marixanthomonas ophiurae gen. nov., sp. nov., a marine bacterium of the family Flavobacteriaceae isolated from a deep-sea brittle star.</title>
        <authorList>
            <person name="Romanenko L.A."/>
            <person name="Uchino M."/>
            <person name="Frolova G.M."/>
            <person name="Mikhailov V.V."/>
        </authorList>
    </citation>
    <scope>NUCLEOTIDE SEQUENCE [LARGE SCALE GENOMIC DNA]</scope>
    <source>
        <strain evidence="2 3">KMM 3046</strain>
    </source>
</reference>
<dbReference type="AlphaFoldDB" id="A0A3E1QBG7"/>
<evidence type="ECO:0000313" key="3">
    <source>
        <dbReference type="Proteomes" id="UP000261082"/>
    </source>
</evidence>
<keyword evidence="1" id="KW-1133">Transmembrane helix</keyword>
<keyword evidence="1" id="KW-0812">Transmembrane</keyword>
<protein>
    <submittedName>
        <fullName evidence="2">Uncharacterized protein</fullName>
    </submittedName>
</protein>
<comment type="caution">
    <text evidence="2">The sequence shown here is derived from an EMBL/GenBank/DDBJ whole genome shotgun (WGS) entry which is preliminary data.</text>
</comment>
<proteinExistence type="predicted"/>
<sequence>MIEIIASKMAFQNFGEVTSGFYKILIFTNILPILLFLFNFKKTALITLILIGLIIVPENLTLNNRLVKLKEESSNIILFAYQNKINNGSFPKNINEYKFKYPELKEHINYTQKIINHSEDKEYIKDHFGLIYHVGTRNTSHMLMKSDYFDNSGYIQWYYYPD</sequence>
<gene>
    <name evidence="2" type="ORF">DZ858_05360</name>
</gene>
<evidence type="ECO:0000313" key="2">
    <source>
        <dbReference type="EMBL" id="RFN59489.1"/>
    </source>
</evidence>
<keyword evidence="1" id="KW-0472">Membrane</keyword>
<dbReference type="Proteomes" id="UP000261082">
    <property type="component" value="Unassembled WGS sequence"/>
</dbReference>